<protein>
    <recommendedName>
        <fullName evidence="3">Phage PhiH1 repressor protein</fullName>
    </recommendedName>
</protein>
<evidence type="ECO:0000313" key="1">
    <source>
        <dbReference type="EMBL" id="SFS74863.1"/>
    </source>
</evidence>
<dbReference type="Gene3D" id="1.10.10.10">
    <property type="entry name" value="Winged helix-like DNA-binding domain superfamily/Winged helix DNA-binding domain"/>
    <property type="match status" value="1"/>
</dbReference>
<dbReference type="SUPFAM" id="SSF46785">
    <property type="entry name" value="Winged helix' DNA-binding domain"/>
    <property type="match status" value="1"/>
</dbReference>
<dbReference type="EMBL" id="FOZS01000002">
    <property type="protein sequence ID" value="SFS74863.1"/>
    <property type="molecule type" value="Genomic_DNA"/>
</dbReference>
<dbReference type="InterPro" id="IPR036390">
    <property type="entry name" value="WH_DNA-bd_sf"/>
</dbReference>
<evidence type="ECO:0000313" key="2">
    <source>
        <dbReference type="Proteomes" id="UP000199199"/>
    </source>
</evidence>
<dbReference type="Proteomes" id="UP000199199">
    <property type="component" value="Unassembled WGS sequence"/>
</dbReference>
<dbReference type="AlphaFoldDB" id="A0A1I6SD71"/>
<name>A0A1I6SD71_9EURY</name>
<reference evidence="2" key="1">
    <citation type="submission" date="2016-10" db="EMBL/GenBank/DDBJ databases">
        <authorList>
            <person name="Varghese N."/>
            <person name="Submissions S."/>
        </authorList>
    </citation>
    <scope>NUCLEOTIDE SEQUENCE [LARGE SCALE GENOMIC DNA]</scope>
    <source>
        <strain evidence="2">DSM 22427</strain>
    </source>
</reference>
<dbReference type="InterPro" id="IPR036388">
    <property type="entry name" value="WH-like_DNA-bd_sf"/>
</dbReference>
<sequence length="97" mass="11029">MTIPLRTHASWMSKNDDRILEYLAHHGPQRALELRSALADRSAALDFRPMYLQKRLEILTDAGLVSYDGLKYDVSSRGRAYLAGEFDASTLSRRRSS</sequence>
<evidence type="ECO:0008006" key="3">
    <source>
        <dbReference type="Google" id="ProtNLM"/>
    </source>
</evidence>
<keyword evidence="2" id="KW-1185">Reference proteome</keyword>
<proteinExistence type="predicted"/>
<accession>A0A1I6SD71</accession>
<gene>
    <name evidence="1" type="ORF">SAMN04488556_2579</name>
</gene>
<organism evidence="1 2">
    <name type="scientific">Halostagnicola kamekurae</name>
    <dbReference type="NCBI Taxonomy" id="619731"/>
    <lineage>
        <taxon>Archaea</taxon>
        <taxon>Methanobacteriati</taxon>
        <taxon>Methanobacteriota</taxon>
        <taxon>Stenosarchaea group</taxon>
        <taxon>Halobacteria</taxon>
        <taxon>Halobacteriales</taxon>
        <taxon>Natrialbaceae</taxon>
        <taxon>Halostagnicola</taxon>
    </lineage>
</organism>